<dbReference type="OrthoDB" id="3994644at2759"/>
<proteinExistence type="predicted"/>
<reference evidence="3 4" key="1">
    <citation type="journal article" date="2016" name="Proc. Natl. Acad. Sci. U.S.A.">
        <title>Comparative genomics of biotechnologically important yeasts.</title>
        <authorList>
            <person name="Riley R."/>
            <person name="Haridas S."/>
            <person name="Wolfe K.H."/>
            <person name="Lopes M.R."/>
            <person name="Hittinger C.T."/>
            <person name="Goeker M."/>
            <person name="Salamov A.A."/>
            <person name="Wisecaver J.H."/>
            <person name="Long T.M."/>
            <person name="Calvey C.H."/>
            <person name="Aerts A.L."/>
            <person name="Barry K.W."/>
            <person name="Choi C."/>
            <person name="Clum A."/>
            <person name="Coughlan A.Y."/>
            <person name="Deshpande S."/>
            <person name="Douglass A.P."/>
            <person name="Hanson S.J."/>
            <person name="Klenk H.-P."/>
            <person name="LaButti K.M."/>
            <person name="Lapidus A."/>
            <person name="Lindquist E.A."/>
            <person name="Lipzen A.M."/>
            <person name="Meier-Kolthoff J.P."/>
            <person name="Ohm R.A."/>
            <person name="Otillar R.P."/>
            <person name="Pangilinan J.L."/>
            <person name="Peng Y."/>
            <person name="Rokas A."/>
            <person name="Rosa C.A."/>
            <person name="Scheuner C."/>
            <person name="Sibirny A.A."/>
            <person name="Slot J.C."/>
            <person name="Stielow J.B."/>
            <person name="Sun H."/>
            <person name="Kurtzman C.P."/>
            <person name="Blackwell M."/>
            <person name="Grigoriev I.V."/>
            <person name="Jeffries T.W."/>
        </authorList>
    </citation>
    <scope>NUCLEOTIDE SEQUENCE [LARGE SCALE GENOMIC DNA]</scope>
    <source>
        <strain evidence="3 4">NRRL Y-2026</strain>
    </source>
</reference>
<dbReference type="GO" id="GO:0007017">
    <property type="term" value="P:microtubule-based process"/>
    <property type="evidence" value="ECO:0007669"/>
    <property type="project" value="InterPro"/>
</dbReference>
<organism evidence="3 4">
    <name type="scientific">Pichia membranifaciens NRRL Y-2026</name>
    <dbReference type="NCBI Taxonomy" id="763406"/>
    <lineage>
        <taxon>Eukaryota</taxon>
        <taxon>Fungi</taxon>
        <taxon>Dikarya</taxon>
        <taxon>Ascomycota</taxon>
        <taxon>Saccharomycotina</taxon>
        <taxon>Pichiomycetes</taxon>
        <taxon>Pichiales</taxon>
        <taxon>Pichiaceae</taxon>
        <taxon>Pichia</taxon>
    </lineage>
</organism>
<dbReference type="GO" id="GO:0005869">
    <property type="term" value="C:dynactin complex"/>
    <property type="evidence" value="ECO:0007669"/>
    <property type="project" value="InterPro"/>
</dbReference>
<evidence type="ECO:0000256" key="1">
    <source>
        <dbReference type="ARBA" id="ARBA00004496"/>
    </source>
</evidence>
<keyword evidence="2" id="KW-0963">Cytoplasm</keyword>
<sequence>MTTADYYSEDVPVFENEPEVLESFPTADNNIYSQNKISERQFDPGLVIEEDTQVRLKSLSKDFETKVKEQLLYNFTNNTAAKSFRKKVNNQSSDARKNNRILKFTMLENELRSLMVEIDNDTESVDLNLKKKVDGLVNDIDHFKLGRPNTFLGYWEEKLNETRARENIDIKDWKEGNEKEQKENKIGNPKKITKDSDSIVLELESRISRLEDSVGYESSQSMTPTIQDTIEDLYTRVNLILDGGENLNLVETEVLKLIDNCETYIKDSKRVKDKSEIVPLTDRKLCLLYDKVKTLPDFASLLGKIVDRFSSLNDLIVGTANSVSFLQGLEKELSTMESRLDVWDEKIDLFSSQLAEDKRLFDERTKNIAE</sequence>
<dbReference type="EMBL" id="KV454003">
    <property type="protein sequence ID" value="ODQ46422.1"/>
    <property type="molecule type" value="Genomic_DNA"/>
</dbReference>
<dbReference type="GO" id="GO:0005737">
    <property type="term" value="C:cytoplasm"/>
    <property type="evidence" value="ECO:0007669"/>
    <property type="project" value="UniProtKB-SubCell"/>
</dbReference>
<evidence type="ECO:0000313" key="4">
    <source>
        <dbReference type="Proteomes" id="UP000094455"/>
    </source>
</evidence>
<comment type="subcellular location">
    <subcellularLocation>
        <location evidence="1">Cytoplasm</location>
    </subcellularLocation>
</comment>
<evidence type="ECO:0008006" key="5">
    <source>
        <dbReference type="Google" id="ProtNLM"/>
    </source>
</evidence>
<dbReference type="RefSeq" id="XP_019017535.1">
    <property type="nucleotide sequence ID" value="XM_019164213.1"/>
</dbReference>
<dbReference type="AlphaFoldDB" id="A0A1E3NJV4"/>
<dbReference type="Pfam" id="PF04912">
    <property type="entry name" value="Dynamitin"/>
    <property type="match status" value="1"/>
</dbReference>
<accession>A0A1E3NJV4</accession>
<dbReference type="STRING" id="763406.A0A1E3NJV4"/>
<protein>
    <recommendedName>
        <fullName evidence="5">Dynamitin domain-containing protein</fullName>
    </recommendedName>
</protein>
<keyword evidence="4" id="KW-1185">Reference proteome</keyword>
<name>A0A1E3NJV4_9ASCO</name>
<dbReference type="InterPro" id="IPR028133">
    <property type="entry name" value="Dynamitin"/>
</dbReference>
<dbReference type="GeneID" id="30180900"/>
<evidence type="ECO:0000313" key="3">
    <source>
        <dbReference type="EMBL" id="ODQ46422.1"/>
    </source>
</evidence>
<dbReference type="Proteomes" id="UP000094455">
    <property type="component" value="Unassembled WGS sequence"/>
</dbReference>
<dbReference type="PANTHER" id="PTHR15346">
    <property type="entry name" value="DYNACTIN SUBUNIT"/>
    <property type="match status" value="1"/>
</dbReference>
<gene>
    <name evidence="3" type="ORF">PICMEDRAFT_72493</name>
</gene>
<evidence type="ECO:0000256" key="2">
    <source>
        <dbReference type="ARBA" id="ARBA00022490"/>
    </source>
</evidence>